<dbReference type="OrthoDB" id="420187at2759"/>
<evidence type="ECO:0000313" key="3">
    <source>
        <dbReference type="Proteomes" id="UP000738325"/>
    </source>
</evidence>
<dbReference type="EMBL" id="JAAAIP010000958">
    <property type="protein sequence ID" value="KAG0311195.1"/>
    <property type="molecule type" value="Genomic_DNA"/>
</dbReference>
<dbReference type="Pfam" id="PF21246">
    <property type="entry name" value="Usp38-like_N"/>
    <property type="match status" value="1"/>
</dbReference>
<dbReference type="AlphaFoldDB" id="A0A9P6UM31"/>
<dbReference type="PROSITE" id="PS50235">
    <property type="entry name" value="USP_3"/>
    <property type="match status" value="1"/>
</dbReference>
<dbReference type="InterPro" id="IPR050164">
    <property type="entry name" value="Peptidase_C19"/>
</dbReference>
<keyword evidence="2" id="KW-0378">Hydrolase</keyword>
<dbReference type="GO" id="GO:0005634">
    <property type="term" value="C:nucleus"/>
    <property type="evidence" value="ECO:0007669"/>
    <property type="project" value="TreeGrafter"/>
</dbReference>
<evidence type="ECO:0000313" key="2">
    <source>
        <dbReference type="EMBL" id="KAG0311195.1"/>
    </source>
</evidence>
<sequence length="777" mass="86788">METLITGVLNQPTLQDNVKSAFITKLLKGAATLAHSDAVVLLDLGVDLKSNAQSVFEAQIGDRILLALSMAHRDLFWTRFNNDWFKDVISHTVADGHYTKSIPLMISVARKKEATAPTEEMKQDLGMDMTTLQSFAERQCISAAVSLAYPIQCLFISMFIALPDTRPVAKGTYIEFLVDHLAIMPVVSSPTPQGDPQRSKPAISLLQQCWENGPDDVYITMPHLFLKLSDDEFECSIGIGHLLQAVPANYTVVVDPFIQNLDSTVLWRLKFTVQRLINWLVTIDMPGIGIWIVAIMESLASRGEFMVLRELTDENAYKIARQLGFRARRDDALLVLRFMLLGYHHSPILFHNIFAGFIPLLVSYRKTPEDIAFATGVSNLAQILVFHFGDSGDVGSKVQKARTFLELVGKRIEKKSTNKFHGSDLADTSAGFRRKTALAQPLGKVGLVNLGNSCFMNSALRALFCSTDFKQAIMNDTSKVEVSKVMTTRLRETFTSLSTPRLSIFTPSALYKALPDWLNDGHQQDAAEFTKILFSQLEDEDPISKRALGSFHGTAINQIKCSNCGTVSSTKEEFYDLAVPVPHSDAVDLQALVDVFPSVEELNQENKNEYFCDQCQSLQAAKRHTMLASLPSNLIVSLNRFEFDVKSSRRIKINTPILLTESIQIRVQDSHEFQMYDLYAVVIHTGASANHGHYYTYARDSTAATALPEKEGQAQGHALDPTRTWLLYNDTSITMSSFEAMQQTLSKSRTETPYMLFFKKSNSVNTVLRAKRSISNL</sequence>
<dbReference type="InterPro" id="IPR018200">
    <property type="entry name" value="USP_CS"/>
</dbReference>
<dbReference type="InterPro" id="IPR028889">
    <property type="entry name" value="USP"/>
</dbReference>
<keyword evidence="3" id="KW-1185">Reference proteome</keyword>
<dbReference type="InterPro" id="IPR001394">
    <property type="entry name" value="Peptidase_C19_UCH"/>
</dbReference>
<name>A0A9P6UM31_9FUNG</name>
<dbReference type="PANTHER" id="PTHR24006:SF905">
    <property type="entry name" value="UBIQUITIN CARBOXYL-TERMINAL HYDROLASE 1"/>
    <property type="match status" value="1"/>
</dbReference>
<proteinExistence type="predicted"/>
<protein>
    <submittedName>
        <fullName evidence="2">Ubiquitin carboxyl-terminal hydrolase 35</fullName>
    </submittedName>
</protein>
<accession>A0A9P6UM31</accession>
<dbReference type="GO" id="GO:0016579">
    <property type="term" value="P:protein deubiquitination"/>
    <property type="evidence" value="ECO:0007669"/>
    <property type="project" value="InterPro"/>
</dbReference>
<evidence type="ECO:0000259" key="1">
    <source>
        <dbReference type="PROSITE" id="PS50235"/>
    </source>
</evidence>
<dbReference type="InterPro" id="IPR038765">
    <property type="entry name" value="Papain-like_cys_pep_sf"/>
</dbReference>
<dbReference type="GO" id="GO:0005829">
    <property type="term" value="C:cytosol"/>
    <property type="evidence" value="ECO:0007669"/>
    <property type="project" value="TreeGrafter"/>
</dbReference>
<dbReference type="Pfam" id="PF00443">
    <property type="entry name" value="UCH"/>
    <property type="match status" value="1"/>
</dbReference>
<dbReference type="GO" id="GO:0004843">
    <property type="term" value="F:cysteine-type deubiquitinase activity"/>
    <property type="evidence" value="ECO:0007669"/>
    <property type="project" value="InterPro"/>
</dbReference>
<dbReference type="SUPFAM" id="SSF54001">
    <property type="entry name" value="Cysteine proteinases"/>
    <property type="match status" value="1"/>
</dbReference>
<reference evidence="2" key="1">
    <citation type="journal article" date="2020" name="Fungal Divers.">
        <title>Resolving the Mortierellaceae phylogeny through synthesis of multi-gene phylogenetics and phylogenomics.</title>
        <authorList>
            <person name="Vandepol N."/>
            <person name="Liber J."/>
            <person name="Desiro A."/>
            <person name="Na H."/>
            <person name="Kennedy M."/>
            <person name="Barry K."/>
            <person name="Grigoriev I.V."/>
            <person name="Miller A.N."/>
            <person name="O'Donnell K."/>
            <person name="Stajich J.E."/>
            <person name="Bonito G."/>
        </authorList>
    </citation>
    <scope>NUCLEOTIDE SEQUENCE</scope>
    <source>
        <strain evidence="2">REB-010B</strain>
    </source>
</reference>
<dbReference type="PROSITE" id="PS00973">
    <property type="entry name" value="USP_2"/>
    <property type="match status" value="1"/>
</dbReference>
<gene>
    <name evidence="2" type="primary">USP35</name>
    <name evidence="2" type="ORF">BGZ99_010326</name>
</gene>
<comment type="caution">
    <text evidence="2">The sequence shown here is derived from an EMBL/GenBank/DDBJ whole genome shotgun (WGS) entry which is preliminary data.</text>
</comment>
<dbReference type="Gene3D" id="3.90.70.10">
    <property type="entry name" value="Cysteine proteinases"/>
    <property type="match status" value="1"/>
</dbReference>
<dbReference type="Proteomes" id="UP000738325">
    <property type="component" value="Unassembled WGS sequence"/>
</dbReference>
<feature type="domain" description="USP" evidence="1">
    <location>
        <begin position="445"/>
        <end position="761"/>
    </location>
</feature>
<dbReference type="InterPro" id="IPR049407">
    <property type="entry name" value="Usp38-like_N"/>
</dbReference>
<dbReference type="PANTHER" id="PTHR24006">
    <property type="entry name" value="UBIQUITIN CARBOXYL-TERMINAL HYDROLASE"/>
    <property type="match status" value="1"/>
</dbReference>
<organism evidence="2 3">
    <name type="scientific">Dissophora globulifera</name>
    <dbReference type="NCBI Taxonomy" id="979702"/>
    <lineage>
        <taxon>Eukaryota</taxon>
        <taxon>Fungi</taxon>
        <taxon>Fungi incertae sedis</taxon>
        <taxon>Mucoromycota</taxon>
        <taxon>Mortierellomycotina</taxon>
        <taxon>Mortierellomycetes</taxon>
        <taxon>Mortierellales</taxon>
        <taxon>Mortierellaceae</taxon>
        <taxon>Dissophora</taxon>
    </lineage>
</organism>